<feature type="domain" description="MACPF" evidence="2">
    <location>
        <begin position="25"/>
        <end position="358"/>
    </location>
</feature>
<dbReference type="Proteomes" id="UP000887577">
    <property type="component" value="Unplaced"/>
</dbReference>
<dbReference type="InterPro" id="IPR020864">
    <property type="entry name" value="MACPF"/>
</dbReference>
<evidence type="ECO:0000313" key="3">
    <source>
        <dbReference type="Proteomes" id="UP000887577"/>
    </source>
</evidence>
<keyword evidence="3" id="KW-1185">Reference proteome</keyword>
<evidence type="ECO:0000256" key="1">
    <source>
        <dbReference type="SAM" id="SignalP"/>
    </source>
</evidence>
<dbReference type="PROSITE" id="PS51412">
    <property type="entry name" value="MACPF_2"/>
    <property type="match status" value="1"/>
</dbReference>
<evidence type="ECO:0000259" key="2">
    <source>
        <dbReference type="PROSITE" id="PS51412"/>
    </source>
</evidence>
<dbReference type="AlphaFoldDB" id="A0A914YPV8"/>
<proteinExistence type="predicted"/>
<evidence type="ECO:0000313" key="4">
    <source>
        <dbReference type="WBParaSite" id="PSU_v2.g19400.t1"/>
    </source>
</evidence>
<reference evidence="4" key="1">
    <citation type="submission" date="2022-11" db="UniProtKB">
        <authorList>
            <consortium name="WormBaseParasite"/>
        </authorList>
    </citation>
    <scope>IDENTIFICATION</scope>
</reference>
<dbReference type="Pfam" id="PF01823">
    <property type="entry name" value="MACPF"/>
    <property type="match status" value="1"/>
</dbReference>
<name>A0A914YPV8_9BILA</name>
<sequence>MKLFILTTFFTIFVVEISTKSNAKPIAVLNDIDTCIKNIQANIKGKSTTKALTGLVGIGWDDPTNSYTLPILKTSFKRCLTDNNNEYLIPDNVFIIQLQDSDIERSSTQIDSFKSMMESSSNKVGVAGSATFKGIKVGGSFSSENQQSKTSFEKQTSIMLLNKIHYSAFELIVDENDGFDQYFVERLEDIAQAVSEKKMLWGKFLAEVLISDFGTHMIKKATAGAEIIQETYISKSETSKGEETINAYKAEVSIGFKEIAKISIGYETREEKSEKHTTSTVTTSKILKTHGGPNIQRISKEEKDESMLYVENLVGLKQSGKYLYEVVPAVKLAKFSDYVKYAVQKLIQNATEDYYKYNYRPGCMDVDSENFNRVANDEDDSCMDPNQLFAFSGVYQTCTPISAKTANGENYFSSIRCESLQIPNLMTGNFSCHTNTQPEKVYSRTIFYNDRRTKVEQEKCGMFSFASGCTTEIVEIAVIDEIRLDVFWCPISNFIPKEQTNTEKNELDKIMVHESLYAINNRPNLLTTYFPNHRDWLHFINESNVCNLDIHYMFDEEDPKGEYRKVHLVVDYYDLMARGYSRSDNFTYYSSRKYDIMWDEAPWTRTDHRQSFVAWNERPLLLGIRADQLEMLKHYPIALKALLPILDIPWNIRYTRTMYDNIANNPAILETILFNKTTIYEKEPKQIMLFGGAFKDGTLNPFTGTFECPPYFQPITFLFDFILCLTTDNTHDWPLRLGGFYNCDTDIKLCPLGYSAYLGTVHNGCEHYYCIRFHKRDVNIPIVLNKPPYTDYRKANAEAIPTD</sequence>
<accession>A0A914YPV8</accession>
<feature type="chain" id="PRO_5037641037" evidence="1">
    <location>
        <begin position="24"/>
        <end position="803"/>
    </location>
</feature>
<organism evidence="3 4">
    <name type="scientific">Panagrolaimus superbus</name>
    <dbReference type="NCBI Taxonomy" id="310955"/>
    <lineage>
        <taxon>Eukaryota</taxon>
        <taxon>Metazoa</taxon>
        <taxon>Ecdysozoa</taxon>
        <taxon>Nematoda</taxon>
        <taxon>Chromadorea</taxon>
        <taxon>Rhabditida</taxon>
        <taxon>Tylenchina</taxon>
        <taxon>Panagrolaimomorpha</taxon>
        <taxon>Panagrolaimoidea</taxon>
        <taxon>Panagrolaimidae</taxon>
        <taxon>Panagrolaimus</taxon>
    </lineage>
</organism>
<protein>
    <submittedName>
        <fullName evidence="4">Macrophage-expressed gene 1 protein</fullName>
    </submittedName>
</protein>
<feature type="signal peptide" evidence="1">
    <location>
        <begin position="1"/>
        <end position="23"/>
    </location>
</feature>
<dbReference type="WBParaSite" id="PSU_v2.g19400.t1">
    <property type="protein sequence ID" value="PSU_v2.g19400.t1"/>
    <property type="gene ID" value="PSU_v2.g19400"/>
</dbReference>
<keyword evidence="1" id="KW-0732">Signal</keyword>